<feature type="transmembrane region" description="Helical" evidence="7">
    <location>
        <begin position="91"/>
        <end position="114"/>
    </location>
</feature>
<evidence type="ECO:0000256" key="2">
    <source>
        <dbReference type="ARBA" id="ARBA00022490"/>
    </source>
</evidence>
<gene>
    <name evidence="8" type="ORF">BJL90_12860</name>
</gene>
<protein>
    <recommendedName>
        <fullName evidence="6">ATP-dependent Clp protease proteolytic subunit</fullName>
    </recommendedName>
</protein>
<dbReference type="EMBL" id="CP017603">
    <property type="protein sequence ID" value="AOY76677.1"/>
    <property type="molecule type" value="Genomic_DNA"/>
</dbReference>
<dbReference type="GO" id="GO:0008233">
    <property type="term" value="F:peptidase activity"/>
    <property type="evidence" value="ECO:0007669"/>
    <property type="project" value="UniProtKB-KW"/>
</dbReference>
<dbReference type="PRINTS" id="PR00127">
    <property type="entry name" value="CLPPROTEASEP"/>
</dbReference>
<name>A0ABN4T750_9CLOT</name>
<keyword evidence="7" id="KW-1133">Transmembrane helix</keyword>
<dbReference type="InterPro" id="IPR029045">
    <property type="entry name" value="ClpP/crotonase-like_dom_sf"/>
</dbReference>
<dbReference type="NCBIfam" id="NF045542">
    <property type="entry name" value="Clp_rel_HeadMat"/>
    <property type="match status" value="1"/>
</dbReference>
<dbReference type="InterPro" id="IPR023562">
    <property type="entry name" value="ClpP/TepA"/>
</dbReference>
<evidence type="ECO:0000313" key="8">
    <source>
        <dbReference type="EMBL" id="AOY76677.1"/>
    </source>
</evidence>
<evidence type="ECO:0000256" key="6">
    <source>
        <dbReference type="RuleBase" id="RU003567"/>
    </source>
</evidence>
<reference evidence="8 9" key="1">
    <citation type="submission" date="2016-10" db="EMBL/GenBank/DDBJ databases">
        <title>Complete Genome Sequence of Acetogen Clostridium formicoaceticum ATCC 27076.</title>
        <authorList>
            <person name="Bao T."/>
            <person name="Cheng C."/>
            <person name="Zhao J."/>
            <person name="Yang S.-T."/>
            <person name="Wang J."/>
            <person name="Wang M."/>
        </authorList>
    </citation>
    <scope>NUCLEOTIDE SEQUENCE [LARGE SCALE GENOMIC DNA]</scope>
    <source>
        <strain evidence="8 9">ATCC 27076</strain>
    </source>
</reference>
<evidence type="ECO:0000256" key="7">
    <source>
        <dbReference type="SAM" id="Phobius"/>
    </source>
</evidence>
<accession>A0ABN4T750</accession>
<dbReference type="Pfam" id="PF00574">
    <property type="entry name" value="CLP_protease"/>
    <property type="match status" value="1"/>
</dbReference>
<dbReference type="PANTHER" id="PTHR10381:SF70">
    <property type="entry name" value="ATP-DEPENDENT CLP PROTEASE PROTEOLYTIC SUBUNIT"/>
    <property type="match status" value="1"/>
</dbReference>
<sequence>MTKEVVVVPENKKYWEFKNKSADEADLYLYIEVASWGGGYYAHSAKSFKRDLDALGDIKTLNIYINSPGGDVFEGNAIYNMLKRKAKNCQINVYIDGLAASIASVIAMAGNVFMPSNAMMMVHNAWCLTWGNAKELRDTANALEKIDTSIKQTYLNKAGDKLDEETLTDLLDNETWLTAQECLDYGLCDEIIGEKQVAAKFDNSIFKNYRNVPKIYKIDDENLKEPLNNLPDESLESPKQDIEAEKAKLLMELELI</sequence>
<keyword evidence="4" id="KW-0378">Hydrolase</keyword>
<dbReference type="Proteomes" id="UP000177894">
    <property type="component" value="Chromosome"/>
</dbReference>
<comment type="similarity">
    <text evidence="1 6">Belongs to the peptidase S14 family.</text>
</comment>
<dbReference type="SUPFAM" id="SSF52096">
    <property type="entry name" value="ClpP/crotonase"/>
    <property type="match status" value="1"/>
</dbReference>
<keyword evidence="9" id="KW-1185">Reference proteome</keyword>
<keyword evidence="7" id="KW-0812">Transmembrane</keyword>
<evidence type="ECO:0000256" key="4">
    <source>
        <dbReference type="ARBA" id="ARBA00022801"/>
    </source>
</evidence>
<evidence type="ECO:0000256" key="5">
    <source>
        <dbReference type="ARBA" id="ARBA00022825"/>
    </source>
</evidence>
<evidence type="ECO:0000256" key="1">
    <source>
        <dbReference type="ARBA" id="ARBA00007039"/>
    </source>
</evidence>
<proteinExistence type="inferred from homology"/>
<dbReference type="PANTHER" id="PTHR10381">
    <property type="entry name" value="ATP-DEPENDENT CLP PROTEASE PROTEOLYTIC SUBUNIT"/>
    <property type="match status" value="1"/>
</dbReference>
<dbReference type="Gene3D" id="3.90.226.10">
    <property type="entry name" value="2-enoyl-CoA Hydratase, Chain A, domain 1"/>
    <property type="match status" value="1"/>
</dbReference>
<organism evidence="8 9">
    <name type="scientific">Clostridium formicaceticum</name>
    <dbReference type="NCBI Taxonomy" id="1497"/>
    <lineage>
        <taxon>Bacteria</taxon>
        <taxon>Bacillati</taxon>
        <taxon>Bacillota</taxon>
        <taxon>Clostridia</taxon>
        <taxon>Eubacteriales</taxon>
        <taxon>Clostridiaceae</taxon>
        <taxon>Clostridium</taxon>
    </lineage>
</organism>
<dbReference type="GO" id="GO:0006508">
    <property type="term" value="P:proteolysis"/>
    <property type="evidence" value="ECO:0007669"/>
    <property type="project" value="UniProtKB-KW"/>
</dbReference>
<dbReference type="CDD" id="cd07016">
    <property type="entry name" value="S14_ClpP_1"/>
    <property type="match status" value="1"/>
</dbReference>
<keyword evidence="3 8" id="KW-0645">Protease</keyword>
<keyword evidence="5" id="KW-0720">Serine protease</keyword>
<evidence type="ECO:0000313" key="9">
    <source>
        <dbReference type="Proteomes" id="UP000177894"/>
    </source>
</evidence>
<dbReference type="InterPro" id="IPR001907">
    <property type="entry name" value="ClpP"/>
</dbReference>
<keyword evidence="2" id="KW-0963">Cytoplasm</keyword>
<evidence type="ECO:0000256" key="3">
    <source>
        <dbReference type="ARBA" id="ARBA00022670"/>
    </source>
</evidence>
<keyword evidence="7" id="KW-0472">Membrane</keyword>